<accession>A0A252F1L1</accession>
<protein>
    <submittedName>
        <fullName evidence="1">Ornithine cyclodeaminase</fullName>
    </submittedName>
</protein>
<dbReference type="InterPro" id="IPR036291">
    <property type="entry name" value="NAD(P)-bd_dom_sf"/>
</dbReference>
<dbReference type="Gene3D" id="3.30.1780.10">
    <property type="entry name" value="ornithine cyclodeaminase, domain 1"/>
    <property type="match status" value="1"/>
</dbReference>
<dbReference type="EMBL" id="NHOC01000010">
    <property type="protein sequence ID" value="OUM19678.1"/>
    <property type="molecule type" value="Genomic_DNA"/>
</dbReference>
<sequence length="399" mass="44632">MTVSRQRFNPADRSETRLKVDFLYLNEKDMIEAGVLDAEKCIETMRDTISLFGKKDYLLGGPKADEHGLQVNFPGKSDIENFPLDDGPDRRFMAMPAYLGGRFHIAGQKFYGSNNHNLRIGLPRSILMVTLADVDTGAPVAYMSANLLSAMRTGAMPALAASYLARKDSKVISLIGPGVINKCAFMCYMKVLPKLDTVKLRGSSAHSKSAHRMADWIRAEYPQIKNIIFCSSLEEACRDADIVSEAMSVTKTDMEEFKLDWFKKGASVFSMGSFFAKEYDKFLDTTMVVDNYGMYEKYMKNFIARGPVDDLGNKREWCIMGMHFVHLVNSGKAKRSDVLDLADMVNGITPGRTSDDEIVMCSIGGMPLEDLSWGYDCYQAAKEKGLGTVLNLWDEPYLK</sequence>
<dbReference type="GO" id="GO:0005737">
    <property type="term" value="C:cytoplasm"/>
    <property type="evidence" value="ECO:0007669"/>
    <property type="project" value="TreeGrafter"/>
</dbReference>
<dbReference type="PANTHER" id="PTHR13812:SF19">
    <property type="entry name" value="KETIMINE REDUCTASE MU-CRYSTALLIN"/>
    <property type="match status" value="1"/>
</dbReference>
<proteinExistence type="predicted"/>
<dbReference type="Proteomes" id="UP000194903">
    <property type="component" value="Unassembled WGS sequence"/>
</dbReference>
<dbReference type="InterPro" id="IPR003462">
    <property type="entry name" value="ODC_Mu_crystall"/>
</dbReference>
<reference evidence="1 2" key="1">
    <citation type="submission" date="2017-05" db="EMBL/GenBank/DDBJ databases">
        <title>Butyricicoccus porcorum sp. nov. a butyrate-producing bacterium from the swine intestinal tract.</title>
        <authorList>
            <person name="Trachsel J."/>
            <person name="Humphrey S."/>
            <person name="Allen H.K."/>
        </authorList>
    </citation>
    <scope>NUCLEOTIDE SEQUENCE [LARGE SCALE GENOMIC DNA]</scope>
    <source>
        <strain evidence="1">BB10</strain>
    </source>
</reference>
<keyword evidence="2" id="KW-1185">Reference proteome</keyword>
<gene>
    <name evidence="1" type="ORF">CBW42_10945</name>
</gene>
<dbReference type="NCBIfam" id="NF004848">
    <property type="entry name" value="PRK06199.1"/>
    <property type="match status" value="1"/>
</dbReference>
<dbReference type="InterPro" id="IPR023401">
    <property type="entry name" value="ODC_N"/>
</dbReference>
<organism evidence="1 2">
    <name type="scientific">Butyricicoccus porcorum</name>
    <dbReference type="NCBI Taxonomy" id="1945634"/>
    <lineage>
        <taxon>Bacteria</taxon>
        <taxon>Bacillati</taxon>
        <taxon>Bacillota</taxon>
        <taxon>Clostridia</taxon>
        <taxon>Eubacteriales</taxon>
        <taxon>Butyricicoccaceae</taxon>
        <taxon>Butyricicoccus</taxon>
    </lineage>
</organism>
<name>A0A252F1L1_9FIRM</name>
<evidence type="ECO:0000313" key="2">
    <source>
        <dbReference type="Proteomes" id="UP000194903"/>
    </source>
</evidence>
<evidence type="ECO:0000313" key="1">
    <source>
        <dbReference type="EMBL" id="OUM19678.1"/>
    </source>
</evidence>
<dbReference type="PANTHER" id="PTHR13812">
    <property type="entry name" value="KETIMINE REDUCTASE MU-CRYSTALLIN"/>
    <property type="match status" value="1"/>
</dbReference>
<dbReference type="SUPFAM" id="SSF51735">
    <property type="entry name" value="NAD(P)-binding Rossmann-fold domains"/>
    <property type="match status" value="1"/>
</dbReference>
<dbReference type="PIRSF" id="PIRSF001439">
    <property type="entry name" value="CryM"/>
    <property type="match status" value="1"/>
</dbReference>
<dbReference type="Pfam" id="PF02423">
    <property type="entry name" value="OCD_Mu_crystall"/>
    <property type="match status" value="1"/>
</dbReference>
<comment type="caution">
    <text evidence="1">The sequence shown here is derived from an EMBL/GenBank/DDBJ whole genome shotgun (WGS) entry which is preliminary data.</text>
</comment>
<dbReference type="OrthoDB" id="9792005at2"/>
<dbReference type="Gene3D" id="3.40.50.720">
    <property type="entry name" value="NAD(P)-binding Rossmann-like Domain"/>
    <property type="match status" value="1"/>
</dbReference>
<dbReference type="AlphaFoldDB" id="A0A252F1L1"/>